<protein>
    <recommendedName>
        <fullName evidence="3">FeS cluster biogenesis domain-containing protein</fullName>
    </recommendedName>
</protein>
<comment type="caution">
    <text evidence="1">The sequence shown here is derived from an EMBL/GenBank/DDBJ whole genome shotgun (WGS) entry which is preliminary data.</text>
</comment>
<reference evidence="1 2" key="1">
    <citation type="journal article" date="2020" name="mSystems">
        <title>Defining Genomic and Predicted Metabolic Features of the Acetobacterium Genus.</title>
        <authorList>
            <person name="Ross D.E."/>
            <person name="Marshall C.W."/>
            <person name="Gulliver D."/>
            <person name="May H.D."/>
            <person name="Norman R.S."/>
        </authorList>
    </citation>
    <scope>NUCLEOTIDE SEQUENCE [LARGE SCALE GENOMIC DNA]</scope>
    <source>
        <strain evidence="1 2">DSM 4132</strain>
    </source>
</reference>
<keyword evidence="2" id="KW-1185">Reference proteome</keyword>
<evidence type="ECO:0000313" key="2">
    <source>
        <dbReference type="Proteomes" id="UP000622405"/>
    </source>
</evidence>
<name>A0ABR6YUA5_9FIRM</name>
<sequence length="103" mass="11485">MDNSFNLKIDNTVLAHMNKKRKRDLTLTISSTGGGCCPTFELSEVSLTKPDQLEAFDIFQQNDITVYISKNAKVIASTLHFMLKKNLIGATIQVEGLSLKKRP</sequence>
<organism evidence="1 2">
    <name type="scientific">Acetobacterium malicum</name>
    <dbReference type="NCBI Taxonomy" id="52692"/>
    <lineage>
        <taxon>Bacteria</taxon>
        <taxon>Bacillati</taxon>
        <taxon>Bacillota</taxon>
        <taxon>Clostridia</taxon>
        <taxon>Eubacteriales</taxon>
        <taxon>Eubacteriaceae</taxon>
        <taxon>Acetobacterium</taxon>
    </lineage>
</organism>
<dbReference type="RefSeq" id="WP_186893307.1">
    <property type="nucleotide sequence ID" value="NZ_WJBE01000002.1"/>
</dbReference>
<evidence type="ECO:0000313" key="1">
    <source>
        <dbReference type="EMBL" id="MBC3898690.1"/>
    </source>
</evidence>
<dbReference type="Proteomes" id="UP000622405">
    <property type="component" value="Unassembled WGS sequence"/>
</dbReference>
<dbReference type="EMBL" id="WJBE01000002">
    <property type="protein sequence ID" value="MBC3898690.1"/>
    <property type="molecule type" value="Genomic_DNA"/>
</dbReference>
<gene>
    <name evidence="1" type="ORF">GH811_03565</name>
</gene>
<accession>A0ABR6YUA5</accession>
<evidence type="ECO:0008006" key="3">
    <source>
        <dbReference type="Google" id="ProtNLM"/>
    </source>
</evidence>
<proteinExistence type="predicted"/>